<proteinExistence type="predicted"/>
<dbReference type="EMBL" id="JAUSQZ010000001">
    <property type="protein sequence ID" value="MDP9830487.1"/>
    <property type="molecule type" value="Genomic_DNA"/>
</dbReference>
<sequence>MSRRQLAVVFLAPVVLLAVLAGIWGLIAAPAVTSAVTSVLRACTSQEPAMVQTADCAPGPSVAATATAFGGGDGYVDDPTSSGRVTRRTLHVHDEVARVFDRSAGVACWDEHAWNPSSDHPRGRACDFTVGRIGARPTAAQRVEGWQLANWLRREAGPLGVRYVIFDGKIWSAARDGQGWRPYTGGGVYDPQDVTGGHFDHVHVSVT</sequence>
<evidence type="ECO:0000259" key="1">
    <source>
        <dbReference type="Pfam" id="PF26571"/>
    </source>
</evidence>
<name>A0ABT9PCQ2_9ACTN</name>
<dbReference type="Pfam" id="PF26571">
    <property type="entry name" value="VldE"/>
    <property type="match status" value="1"/>
</dbReference>
<keyword evidence="3" id="KW-1185">Reference proteome</keyword>
<dbReference type="RefSeq" id="WP_307249555.1">
    <property type="nucleotide sequence ID" value="NZ_JAUSQZ010000001.1"/>
</dbReference>
<dbReference type="Proteomes" id="UP001235712">
    <property type="component" value="Unassembled WGS sequence"/>
</dbReference>
<reference evidence="2 3" key="1">
    <citation type="submission" date="2023-07" db="EMBL/GenBank/DDBJ databases">
        <title>Sequencing the genomes of 1000 actinobacteria strains.</title>
        <authorList>
            <person name="Klenk H.-P."/>
        </authorList>
    </citation>
    <scope>NUCLEOTIDE SEQUENCE [LARGE SCALE GENOMIC DNA]</scope>
    <source>
        <strain evidence="2 3">DSM 44388</strain>
    </source>
</reference>
<protein>
    <recommendedName>
        <fullName evidence="1">ARB-07466-like C-terminal domain-containing protein</fullName>
    </recommendedName>
</protein>
<feature type="domain" description="ARB-07466-like C-terminal" evidence="1">
    <location>
        <begin position="82"/>
        <end position="187"/>
    </location>
</feature>
<accession>A0ABT9PCQ2</accession>
<gene>
    <name evidence="2" type="ORF">J2S57_006236</name>
</gene>
<evidence type="ECO:0000313" key="3">
    <source>
        <dbReference type="Proteomes" id="UP001235712"/>
    </source>
</evidence>
<organism evidence="2 3">
    <name type="scientific">Kineosporia succinea</name>
    <dbReference type="NCBI Taxonomy" id="84632"/>
    <lineage>
        <taxon>Bacteria</taxon>
        <taxon>Bacillati</taxon>
        <taxon>Actinomycetota</taxon>
        <taxon>Actinomycetes</taxon>
        <taxon>Kineosporiales</taxon>
        <taxon>Kineosporiaceae</taxon>
        <taxon>Kineosporia</taxon>
    </lineage>
</organism>
<comment type="caution">
    <text evidence="2">The sequence shown here is derived from an EMBL/GenBank/DDBJ whole genome shotgun (WGS) entry which is preliminary data.</text>
</comment>
<evidence type="ECO:0000313" key="2">
    <source>
        <dbReference type="EMBL" id="MDP9830487.1"/>
    </source>
</evidence>
<dbReference type="InterPro" id="IPR058593">
    <property type="entry name" value="ARB_07466-like_C"/>
</dbReference>